<accession>A0A7S1V554</accession>
<organism evidence="2">
    <name type="scientific">Grammatophora oceanica</name>
    <dbReference type="NCBI Taxonomy" id="210454"/>
    <lineage>
        <taxon>Eukaryota</taxon>
        <taxon>Sar</taxon>
        <taxon>Stramenopiles</taxon>
        <taxon>Ochrophyta</taxon>
        <taxon>Bacillariophyta</taxon>
        <taxon>Fragilariophyceae</taxon>
        <taxon>Fragilariophycidae</taxon>
        <taxon>Rhabdonematales</taxon>
        <taxon>Grammatophoraceae</taxon>
        <taxon>Grammatophora</taxon>
    </lineage>
</organism>
<evidence type="ECO:0000313" key="2">
    <source>
        <dbReference type="EMBL" id="CAD9286297.1"/>
    </source>
</evidence>
<dbReference type="EMBL" id="HBGK01028194">
    <property type="protein sequence ID" value="CAD9286297.1"/>
    <property type="molecule type" value="Transcribed_RNA"/>
</dbReference>
<evidence type="ECO:0000256" key="1">
    <source>
        <dbReference type="SAM" id="MobiDB-lite"/>
    </source>
</evidence>
<feature type="compositionally biased region" description="Polar residues" evidence="1">
    <location>
        <begin position="63"/>
        <end position="74"/>
    </location>
</feature>
<sequence length="125" mass="13758">MSTTPYTYYERSSTSDCDTVASESSFSSTTETNRTGTSQGSPQRRANQNTKSEARPIGELSCGTRSTTEHPTINTKKEHLLSARQFVAPFTKANHFFLCPWLDPECLEGNSRVDLDASKSGRGGR</sequence>
<dbReference type="AlphaFoldDB" id="A0A7S1V554"/>
<feature type="compositionally biased region" description="Polar residues" evidence="1">
    <location>
        <begin position="1"/>
        <end position="17"/>
    </location>
</feature>
<feature type="compositionally biased region" description="Polar residues" evidence="1">
    <location>
        <begin position="33"/>
        <end position="51"/>
    </location>
</feature>
<feature type="compositionally biased region" description="Low complexity" evidence="1">
    <location>
        <begin position="22"/>
        <end position="32"/>
    </location>
</feature>
<protein>
    <submittedName>
        <fullName evidence="2">Uncharacterized protein</fullName>
    </submittedName>
</protein>
<gene>
    <name evidence="2" type="ORF">GOCE00092_LOCUS14621</name>
</gene>
<reference evidence="2" key="1">
    <citation type="submission" date="2021-01" db="EMBL/GenBank/DDBJ databases">
        <authorList>
            <person name="Corre E."/>
            <person name="Pelletier E."/>
            <person name="Niang G."/>
            <person name="Scheremetjew M."/>
            <person name="Finn R."/>
            <person name="Kale V."/>
            <person name="Holt S."/>
            <person name="Cochrane G."/>
            <person name="Meng A."/>
            <person name="Brown T."/>
            <person name="Cohen L."/>
        </authorList>
    </citation>
    <scope>NUCLEOTIDE SEQUENCE</scope>
    <source>
        <strain evidence="2">CCMP 410</strain>
    </source>
</reference>
<feature type="region of interest" description="Disordered" evidence="1">
    <location>
        <begin position="1"/>
        <end position="78"/>
    </location>
</feature>
<proteinExistence type="predicted"/>
<name>A0A7S1V554_9STRA</name>